<dbReference type="GO" id="GO:0005874">
    <property type="term" value="C:microtubule"/>
    <property type="evidence" value="ECO:0007669"/>
    <property type="project" value="UniProtKB-KW"/>
</dbReference>
<proteinExistence type="inferred from homology"/>
<sequence length="1000" mass="113884">MAIPVKVAVRCRPLNNKETEEGGQTCVDFPSEGSCICLRKKIFAFNYVFSPEIPQITLYEETVKPLINNLFSGYNATVLAYGQTGSGKTYTMGGAYIDDMPEETRGIIPRVLIDIFAEFKTRDMQVNAGVSYLEIYKEEIHDLLSDQKDQLCIREDYSGDIMIPGLTEVSVSDFPSTMACLTKGSTVRSTGSTAMNTQSSRSHAIFTVTFTITSKTDTVDVRKAKFHLVDLAGSERIKKTLAEGDRLKEGININKGLLSLGNVISALSLEGGKRGHVPYRDSKLTRILQDSLGGNSYTLMIACISPADVNLEESVNTLRYAERASHIKNKPLINRDKRAAEIQELKQCVETLKAELIRVTGSGGDHEDYQSIVEKLELKAKENGILREELKLAIDRETDLLNKVLDIEASRDTFQECLNSILSHLKDFLEDESVKDELVEAYTSVKEKIDKADSSLENVEDRSLEQQEGDIENTSLTQQHVMQQAALGKELKEINEVLYKKMNLVQQMNKSEENIEMLKHQYQATMDKLQSEVEDLQKERDMLKTELDTKSKAGNISEKRRQKMKSLEQEIDRLKLKMSEYARLQKLKVNADKKIRTLDQDIQILKTNRVNLIKKMKKEADVYRSWKMKKDVEVNKLLQNDRKRQFEIQKLQRAQEKQQAILKRKSEEAAVANKRLKEALKKQALVRNERNNNFERYDASANATKLKTLLDQELEVKVRVQEAKYHLKNLVEDRKTLSLELRRLKNSDPPTKKHIATDGDGSPKEVNISIKKLTDEINDRNVQIATLQSEIQEAENDKFKGCTETIRSINDSKVLLNFLIEKSIKERVEHNNDKSTVKDLKDNYLELIKEKDSNEMKMKSLQNQHESSLVDLQQKYESKISFLLKQLKNGSEEEDSPMPNGIHGARNTFFVPDTPDVLDNDPDYHPDSSMEFDTPYMKVSKKQAKPLKSCRCMRSKCKSKVCPCFKKTAFCLPSCSCANCENKPTSLFDSSTSDVDNEDN</sequence>
<feature type="coiled-coil region" evidence="15">
    <location>
        <begin position="727"/>
        <end position="797"/>
    </location>
</feature>
<dbReference type="InterPro" id="IPR027417">
    <property type="entry name" value="P-loop_NTPase"/>
</dbReference>
<keyword evidence="9 13" id="KW-0505">Motor protein</keyword>
<dbReference type="FunFam" id="3.40.850.10:FF:000019">
    <property type="entry name" value="Kinesin-like protein KIN-5D"/>
    <property type="match status" value="1"/>
</dbReference>
<dbReference type="PROSITE" id="PS50067">
    <property type="entry name" value="KINESIN_MOTOR_2"/>
    <property type="match status" value="1"/>
</dbReference>
<evidence type="ECO:0000256" key="6">
    <source>
        <dbReference type="ARBA" id="ARBA00022741"/>
    </source>
</evidence>
<keyword evidence="8 15" id="KW-0175">Coiled coil</keyword>
<evidence type="ECO:0000256" key="9">
    <source>
        <dbReference type="ARBA" id="ARBA00023175"/>
    </source>
</evidence>
<keyword evidence="4" id="KW-0963">Cytoplasm</keyword>
<dbReference type="Pfam" id="PF00225">
    <property type="entry name" value="Kinesin"/>
    <property type="match status" value="1"/>
</dbReference>
<accession>A0A0L8G1X6</accession>
<dbReference type="OrthoDB" id="3176171at2759"/>
<dbReference type="SMART" id="SM00129">
    <property type="entry name" value="KISc"/>
    <property type="match status" value="1"/>
</dbReference>
<keyword evidence="7 13" id="KW-0067">ATP-binding</keyword>
<keyword evidence="11" id="KW-0539">Nucleus</keyword>
<comment type="subcellular location">
    <subcellularLocation>
        <location evidence="2">Cytoplasm</location>
        <location evidence="2">Cytoskeleton</location>
    </subcellularLocation>
    <subcellularLocation>
        <location evidence="1">Nucleus</location>
    </subcellularLocation>
</comment>
<dbReference type="Pfam" id="PF03638">
    <property type="entry name" value="TCR"/>
    <property type="match status" value="1"/>
</dbReference>
<dbReference type="SMART" id="SM01114">
    <property type="entry name" value="CXC"/>
    <property type="match status" value="1"/>
</dbReference>
<evidence type="ECO:0000256" key="2">
    <source>
        <dbReference type="ARBA" id="ARBA00004245"/>
    </source>
</evidence>
<feature type="domain" description="Kinesin motor" evidence="16">
    <location>
        <begin position="4"/>
        <end position="327"/>
    </location>
</feature>
<evidence type="ECO:0000256" key="3">
    <source>
        <dbReference type="ARBA" id="ARBA00007267"/>
    </source>
</evidence>
<evidence type="ECO:0000259" key="17">
    <source>
        <dbReference type="PROSITE" id="PS51634"/>
    </source>
</evidence>
<dbReference type="InterPro" id="IPR033467">
    <property type="entry name" value="Tesmin/TSO1-like_CXC"/>
</dbReference>
<dbReference type="Pfam" id="PF25764">
    <property type="entry name" value="KIF21A_4th"/>
    <property type="match status" value="1"/>
</dbReference>
<dbReference type="GO" id="GO:0051231">
    <property type="term" value="P:spindle elongation"/>
    <property type="evidence" value="ECO:0007669"/>
    <property type="project" value="TreeGrafter"/>
</dbReference>
<keyword evidence="6 13" id="KW-0547">Nucleotide-binding</keyword>
<dbReference type="GO" id="GO:0005634">
    <property type="term" value="C:nucleus"/>
    <property type="evidence" value="ECO:0007669"/>
    <property type="project" value="UniProtKB-SubCell"/>
</dbReference>
<evidence type="ECO:0000256" key="13">
    <source>
        <dbReference type="PROSITE-ProRule" id="PRU00283"/>
    </source>
</evidence>
<dbReference type="Gene3D" id="3.40.850.10">
    <property type="entry name" value="Kinesin motor domain"/>
    <property type="match status" value="1"/>
</dbReference>
<dbReference type="GO" id="GO:0007018">
    <property type="term" value="P:microtubule-based movement"/>
    <property type="evidence" value="ECO:0007669"/>
    <property type="project" value="InterPro"/>
</dbReference>
<dbReference type="PANTHER" id="PTHR47969:SF15">
    <property type="entry name" value="CHROMOSOME-ASSOCIATED KINESIN KIF4A-RELATED"/>
    <property type="match status" value="1"/>
</dbReference>
<dbReference type="InterPro" id="IPR001752">
    <property type="entry name" value="Kinesin_motor_dom"/>
</dbReference>
<organism evidence="18">
    <name type="scientific">Octopus bimaculoides</name>
    <name type="common">California two-spotted octopus</name>
    <dbReference type="NCBI Taxonomy" id="37653"/>
    <lineage>
        <taxon>Eukaryota</taxon>
        <taxon>Metazoa</taxon>
        <taxon>Spiralia</taxon>
        <taxon>Lophotrochozoa</taxon>
        <taxon>Mollusca</taxon>
        <taxon>Cephalopoda</taxon>
        <taxon>Coleoidea</taxon>
        <taxon>Octopodiformes</taxon>
        <taxon>Octopoda</taxon>
        <taxon>Incirrata</taxon>
        <taxon>Octopodidae</taxon>
        <taxon>Octopus</taxon>
    </lineage>
</organism>
<keyword evidence="10" id="KW-0206">Cytoskeleton</keyword>
<dbReference type="GO" id="GO:0005524">
    <property type="term" value="F:ATP binding"/>
    <property type="evidence" value="ECO:0007669"/>
    <property type="project" value="UniProtKB-UniRule"/>
</dbReference>
<dbReference type="PROSITE" id="PS51634">
    <property type="entry name" value="CRC"/>
    <property type="match status" value="1"/>
</dbReference>
<dbReference type="PANTHER" id="PTHR47969">
    <property type="entry name" value="CHROMOSOME-ASSOCIATED KINESIN KIF4A-RELATED"/>
    <property type="match status" value="1"/>
</dbReference>
<evidence type="ECO:0000256" key="12">
    <source>
        <dbReference type="ARBA" id="ARBA00034704"/>
    </source>
</evidence>
<evidence type="ECO:0000313" key="18">
    <source>
        <dbReference type="EMBL" id="KOF70834.1"/>
    </source>
</evidence>
<protein>
    <recommendedName>
        <fullName evidence="14">Kinesin-like protein</fullName>
    </recommendedName>
</protein>
<evidence type="ECO:0000256" key="14">
    <source>
        <dbReference type="RuleBase" id="RU000394"/>
    </source>
</evidence>
<dbReference type="SUPFAM" id="SSF52540">
    <property type="entry name" value="P-loop containing nucleoside triphosphate hydrolases"/>
    <property type="match status" value="1"/>
</dbReference>
<evidence type="ECO:0000256" key="8">
    <source>
        <dbReference type="ARBA" id="ARBA00023054"/>
    </source>
</evidence>
<dbReference type="STRING" id="37653.A0A0L8G1X6"/>
<evidence type="ECO:0000256" key="4">
    <source>
        <dbReference type="ARBA" id="ARBA00022490"/>
    </source>
</evidence>
<reference evidence="18" key="1">
    <citation type="submission" date="2015-07" db="EMBL/GenBank/DDBJ databases">
        <title>MeaNS - Measles Nucleotide Surveillance Program.</title>
        <authorList>
            <person name="Tran T."/>
            <person name="Druce J."/>
        </authorList>
    </citation>
    <scope>NUCLEOTIDE SEQUENCE</scope>
    <source>
        <strain evidence="18">UCB-OBI-ISO-001</strain>
        <tissue evidence="18">Gonad</tissue>
    </source>
</reference>
<feature type="coiled-coil region" evidence="15">
    <location>
        <begin position="837"/>
        <end position="864"/>
    </location>
</feature>
<comment type="similarity">
    <text evidence="3">Belongs to the lin-54 family.</text>
</comment>
<dbReference type="GO" id="GO:0008017">
    <property type="term" value="F:microtubule binding"/>
    <property type="evidence" value="ECO:0007669"/>
    <property type="project" value="InterPro"/>
</dbReference>
<evidence type="ECO:0000256" key="10">
    <source>
        <dbReference type="ARBA" id="ARBA00023212"/>
    </source>
</evidence>
<evidence type="ECO:0000256" key="7">
    <source>
        <dbReference type="ARBA" id="ARBA00022840"/>
    </source>
</evidence>
<evidence type="ECO:0000256" key="11">
    <source>
        <dbReference type="ARBA" id="ARBA00023242"/>
    </source>
</evidence>
<comment type="similarity">
    <text evidence="12">Belongs to the TRAFAC class myosin-kinesin ATPase superfamily. Kinesin family. KIN-5/BimC subfamily.</text>
</comment>
<dbReference type="EMBL" id="KQ424543">
    <property type="protein sequence ID" value="KOF70834.1"/>
    <property type="molecule type" value="Genomic_DNA"/>
</dbReference>
<dbReference type="InterPro" id="IPR005172">
    <property type="entry name" value="CRC"/>
</dbReference>
<dbReference type="PROSITE" id="PS00411">
    <property type="entry name" value="KINESIN_MOTOR_1"/>
    <property type="match status" value="1"/>
</dbReference>
<dbReference type="InterPro" id="IPR027640">
    <property type="entry name" value="Kinesin-like_fam"/>
</dbReference>
<keyword evidence="5 14" id="KW-0493">Microtubule</keyword>
<dbReference type="InterPro" id="IPR019821">
    <property type="entry name" value="Kinesin_motor_CS"/>
</dbReference>
<dbReference type="OMA" id="GDMGHTT"/>
<feature type="domain" description="CRC" evidence="17">
    <location>
        <begin position="946"/>
        <end position="1000"/>
    </location>
</feature>
<dbReference type="InterPro" id="IPR036961">
    <property type="entry name" value="Kinesin_motor_dom_sf"/>
</dbReference>
<name>A0A0L8G1X6_OCTBM</name>
<feature type="coiled-coil region" evidence="15">
    <location>
        <begin position="501"/>
        <end position="601"/>
    </location>
</feature>
<dbReference type="KEGG" id="obi:106879783"/>
<dbReference type="AlphaFoldDB" id="A0A0L8G1X6"/>
<evidence type="ECO:0000256" key="1">
    <source>
        <dbReference type="ARBA" id="ARBA00004123"/>
    </source>
</evidence>
<dbReference type="GO" id="GO:0003777">
    <property type="term" value="F:microtubule motor activity"/>
    <property type="evidence" value="ECO:0007669"/>
    <property type="project" value="InterPro"/>
</dbReference>
<feature type="coiled-coil region" evidence="15">
    <location>
        <begin position="648"/>
        <end position="682"/>
    </location>
</feature>
<dbReference type="CDD" id="cd01372">
    <property type="entry name" value="KISc_KIF4"/>
    <property type="match status" value="1"/>
</dbReference>
<evidence type="ECO:0000256" key="5">
    <source>
        <dbReference type="ARBA" id="ARBA00022701"/>
    </source>
</evidence>
<dbReference type="GO" id="GO:0007052">
    <property type="term" value="P:mitotic spindle organization"/>
    <property type="evidence" value="ECO:0007669"/>
    <property type="project" value="TreeGrafter"/>
</dbReference>
<evidence type="ECO:0000256" key="15">
    <source>
        <dbReference type="SAM" id="Coils"/>
    </source>
</evidence>
<feature type="binding site" evidence="13">
    <location>
        <begin position="82"/>
        <end position="89"/>
    </location>
    <ligand>
        <name>ATP</name>
        <dbReference type="ChEBI" id="CHEBI:30616"/>
    </ligand>
</feature>
<dbReference type="GO" id="GO:0005875">
    <property type="term" value="C:microtubule associated complex"/>
    <property type="evidence" value="ECO:0007669"/>
    <property type="project" value="TreeGrafter"/>
</dbReference>
<evidence type="ECO:0000259" key="16">
    <source>
        <dbReference type="PROSITE" id="PS50067"/>
    </source>
</evidence>
<dbReference type="PRINTS" id="PR00380">
    <property type="entry name" value="KINESINHEAVY"/>
</dbReference>
<gene>
    <name evidence="18" type="ORF">OCBIM_22002108mg</name>
</gene>